<evidence type="ECO:0000256" key="4">
    <source>
        <dbReference type="ARBA" id="ARBA00023136"/>
    </source>
</evidence>
<dbReference type="PANTHER" id="PTHR33507">
    <property type="entry name" value="INNER MEMBRANE PROTEIN YBBJ"/>
    <property type="match status" value="1"/>
</dbReference>
<feature type="domain" description="NfeD1b N-terminal" evidence="9">
    <location>
        <begin position="38"/>
        <end position="215"/>
    </location>
</feature>
<keyword evidence="4 5" id="KW-0472">Membrane</keyword>
<dbReference type="AlphaFoldDB" id="A0A2G9YYR5"/>
<keyword evidence="6" id="KW-0732">Signal</keyword>
<dbReference type="InterPro" id="IPR056739">
    <property type="entry name" value="NfeD_membrane"/>
</dbReference>
<dbReference type="SUPFAM" id="SSF141322">
    <property type="entry name" value="NfeD domain-like"/>
    <property type="match status" value="1"/>
</dbReference>
<dbReference type="Proteomes" id="UP000229952">
    <property type="component" value="Unassembled WGS sequence"/>
</dbReference>
<evidence type="ECO:0000256" key="5">
    <source>
        <dbReference type="SAM" id="Phobius"/>
    </source>
</evidence>
<dbReference type="Gene3D" id="2.40.50.140">
    <property type="entry name" value="Nucleic acid-binding proteins"/>
    <property type="match status" value="1"/>
</dbReference>
<keyword evidence="3 5" id="KW-1133">Transmembrane helix</keyword>
<evidence type="ECO:0000313" key="11">
    <source>
        <dbReference type="Proteomes" id="UP000229952"/>
    </source>
</evidence>
<feature type="transmembrane region" description="Helical" evidence="5">
    <location>
        <begin position="330"/>
        <end position="352"/>
    </location>
</feature>
<feature type="transmembrane region" description="Helical" evidence="5">
    <location>
        <begin position="301"/>
        <end position="318"/>
    </location>
</feature>
<dbReference type="Pfam" id="PF25145">
    <property type="entry name" value="NfeD1b_N"/>
    <property type="match status" value="1"/>
</dbReference>
<gene>
    <name evidence="10" type="ORF">COX35_01015</name>
</gene>
<dbReference type="SUPFAM" id="SSF52096">
    <property type="entry name" value="ClpP/crotonase"/>
    <property type="match status" value="1"/>
</dbReference>
<organism evidence="10 11">
    <name type="scientific">Candidatus Nealsonbacteria bacterium CG23_combo_of_CG06-09_8_20_14_all_37_18</name>
    <dbReference type="NCBI Taxonomy" id="1974720"/>
    <lineage>
        <taxon>Bacteria</taxon>
        <taxon>Candidatus Nealsoniibacteriota</taxon>
    </lineage>
</organism>
<evidence type="ECO:0000259" key="8">
    <source>
        <dbReference type="Pfam" id="PF24961"/>
    </source>
</evidence>
<comment type="caution">
    <text evidence="10">The sequence shown here is derived from an EMBL/GenBank/DDBJ whole genome shotgun (WGS) entry which is preliminary data.</text>
</comment>
<proteinExistence type="predicted"/>
<dbReference type="InterPro" id="IPR002810">
    <property type="entry name" value="NfeD-like_C"/>
</dbReference>
<keyword evidence="2 5" id="KW-0812">Transmembrane</keyword>
<feature type="signal peptide" evidence="6">
    <location>
        <begin position="1"/>
        <end position="26"/>
    </location>
</feature>
<name>A0A2G9YYR5_9BACT</name>
<feature type="transmembrane region" description="Helical" evidence="5">
    <location>
        <begin position="262"/>
        <end position="295"/>
    </location>
</feature>
<feature type="chain" id="PRO_5013661607" evidence="6">
    <location>
        <begin position="27"/>
        <end position="430"/>
    </location>
</feature>
<evidence type="ECO:0000256" key="3">
    <source>
        <dbReference type="ARBA" id="ARBA00022989"/>
    </source>
</evidence>
<evidence type="ECO:0000256" key="2">
    <source>
        <dbReference type="ARBA" id="ARBA00022692"/>
    </source>
</evidence>
<evidence type="ECO:0000313" key="10">
    <source>
        <dbReference type="EMBL" id="PIP24378.1"/>
    </source>
</evidence>
<dbReference type="GO" id="GO:0016020">
    <property type="term" value="C:membrane"/>
    <property type="evidence" value="ECO:0007669"/>
    <property type="project" value="UniProtKB-SubCell"/>
</dbReference>
<sequence>MVFYNKVKSKRLIAFSLLVFSLFFLFQDTLSQKEETLIYLAEIDGEIKAGTLQYLKRVVKEAAKAEAEYLIIKLDTPGGLLKSTKDIIDLLLKTEIKTIVFVHKEGGWAYSAGTFILLAADLAVVHPEASIGACQPQEMFGQEQKVAEKVIEGTVSWIKSLAEIQKRNPEIAEKFVRENLTLTGKEAKEAGIINETARNLDELFLKLETSEPKITEIQPTPIERFFDFLSHPYLISLFLTLGGLGLIFAFRTGEFELTGILGLILLLIGLWGMGVITFNFLGIIFLLLGIFLLLLEVFQPGFGIFGFLGIISLLFGIFTFQAEPFLSPQIFTAVTMIVLGAILGIGILFVIIGRGVVKTFRTKPKTGPEALIGLEAEVVKELNPIGQVKLRNEIWQAESIDKKTIPQKSKVEIIKVEGNTLTVKVLNSKF</sequence>
<reference evidence="10 11" key="1">
    <citation type="submission" date="2017-09" db="EMBL/GenBank/DDBJ databases">
        <title>Depth-based differentiation of microbial function through sediment-hosted aquifers and enrichment of novel symbionts in the deep terrestrial subsurface.</title>
        <authorList>
            <person name="Probst A.J."/>
            <person name="Ladd B."/>
            <person name="Jarett J.K."/>
            <person name="Geller-Mcgrath D.E."/>
            <person name="Sieber C.M."/>
            <person name="Emerson J.B."/>
            <person name="Anantharaman K."/>
            <person name="Thomas B.C."/>
            <person name="Malmstrom R."/>
            <person name="Stieglmeier M."/>
            <person name="Klingl A."/>
            <person name="Woyke T."/>
            <person name="Ryan C.M."/>
            <person name="Banfield J.F."/>
        </authorList>
    </citation>
    <scope>NUCLEOTIDE SEQUENCE [LARGE SCALE GENOMIC DNA]</scope>
    <source>
        <strain evidence="10">CG23_combo_of_CG06-09_8_20_14_all_37_18</strain>
    </source>
</reference>
<dbReference type="EMBL" id="PCRQ01000021">
    <property type="protein sequence ID" value="PIP24378.1"/>
    <property type="molecule type" value="Genomic_DNA"/>
</dbReference>
<accession>A0A2G9YYR5</accession>
<dbReference type="Pfam" id="PF01957">
    <property type="entry name" value="NfeD"/>
    <property type="match status" value="1"/>
</dbReference>
<dbReference type="InterPro" id="IPR052165">
    <property type="entry name" value="Membrane_assoc_protease"/>
</dbReference>
<dbReference type="InterPro" id="IPR056738">
    <property type="entry name" value="NfeD1b_N"/>
</dbReference>
<dbReference type="Gene3D" id="3.90.226.10">
    <property type="entry name" value="2-enoyl-CoA Hydratase, Chain A, domain 1"/>
    <property type="match status" value="1"/>
</dbReference>
<feature type="domain" description="NfeD-like C-terminal" evidence="7">
    <location>
        <begin position="369"/>
        <end position="424"/>
    </location>
</feature>
<dbReference type="Pfam" id="PF24961">
    <property type="entry name" value="NfeD_membrane"/>
    <property type="match status" value="1"/>
</dbReference>
<feature type="transmembrane region" description="Helical" evidence="5">
    <location>
        <begin position="233"/>
        <end position="250"/>
    </location>
</feature>
<dbReference type="InterPro" id="IPR012340">
    <property type="entry name" value="NA-bd_OB-fold"/>
</dbReference>
<dbReference type="InterPro" id="IPR029045">
    <property type="entry name" value="ClpP/crotonase-like_dom_sf"/>
</dbReference>
<evidence type="ECO:0000259" key="7">
    <source>
        <dbReference type="Pfam" id="PF01957"/>
    </source>
</evidence>
<evidence type="ECO:0000256" key="6">
    <source>
        <dbReference type="SAM" id="SignalP"/>
    </source>
</evidence>
<protein>
    <submittedName>
        <fullName evidence="10">Uncharacterized protein</fullName>
    </submittedName>
</protein>
<feature type="domain" description="NfeD integral membrane" evidence="8">
    <location>
        <begin position="234"/>
        <end position="351"/>
    </location>
</feature>
<evidence type="ECO:0000256" key="1">
    <source>
        <dbReference type="ARBA" id="ARBA00004141"/>
    </source>
</evidence>
<comment type="subcellular location">
    <subcellularLocation>
        <location evidence="1">Membrane</location>
        <topology evidence="1">Multi-pass membrane protein</topology>
    </subcellularLocation>
</comment>
<evidence type="ECO:0000259" key="9">
    <source>
        <dbReference type="Pfam" id="PF25145"/>
    </source>
</evidence>